<dbReference type="AlphaFoldDB" id="A0A345XU60"/>
<name>A0A345XU60_9ACTN</name>
<dbReference type="RefSeq" id="WP_208881166.1">
    <property type="nucleotide sequence ID" value="NZ_CP031320.1"/>
</dbReference>
<protein>
    <submittedName>
        <fullName evidence="2">Uncharacterized protein</fullName>
    </submittedName>
</protein>
<gene>
    <name evidence="2" type="ORF">DVA86_23575</name>
</gene>
<reference evidence="2 3" key="1">
    <citation type="submission" date="2018-07" db="EMBL/GenBank/DDBJ databases">
        <title>Draft genome of the type strain Streptomyces armeniacus ATCC 15676.</title>
        <authorList>
            <person name="Labana P."/>
            <person name="Gosse J.T."/>
            <person name="Boddy C.N."/>
        </authorList>
    </citation>
    <scope>NUCLEOTIDE SEQUENCE [LARGE SCALE GENOMIC DNA]</scope>
    <source>
        <strain evidence="2 3">ATCC 15676</strain>
    </source>
</reference>
<evidence type="ECO:0000313" key="3">
    <source>
        <dbReference type="Proteomes" id="UP000254425"/>
    </source>
</evidence>
<feature type="chain" id="PRO_5016715819" evidence="1">
    <location>
        <begin position="30"/>
        <end position="103"/>
    </location>
</feature>
<organism evidence="2 3">
    <name type="scientific">Streptomyces armeniacus</name>
    <dbReference type="NCBI Taxonomy" id="83291"/>
    <lineage>
        <taxon>Bacteria</taxon>
        <taxon>Bacillati</taxon>
        <taxon>Actinomycetota</taxon>
        <taxon>Actinomycetes</taxon>
        <taxon>Kitasatosporales</taxon>
        <taxon>Streptomycetaceae</taxon>
        <taxon>Streptomyces</taxon>
    </lineage>
</organism>
<sequence>MAIRRVVTAAGAVASATLLALSAAQPAHAALGSLLIPQFEGYQRTLPNPHGCHAIDPAKDKAVQNLTDEPATLYSGAGCTGTATELPRFETKPLAGVHSLYIY</sequence>
<dbReference type="EMBL" id="CP031320">
    <property type="protein sequence ID" value="AXK35176.1"/>
    <property type="molecule type" value="Genomic_DNA"/>
</dbReference>
<accession>A0A345XU60</accession>
<dbReference type="Proteomes" id="UP000254425">
    <property type="component" value="Chromosome"/>
</dbReference>
<feature type="signal peptide" evidence="1">
    <location>
        <begin position="1"/>
        <end position="29"/>
    </location>
</feature>
<evidence type="ECO:0000313" key="2">
    <source>
        <dbReference type="EMBL" id="AXK35176.1"/>
    </source>
</evidence>
<dbReference type="KEGG" id="sarm:DVA86_23575"/>
<proteinExistence type="predicted"/>
<evidence type="ECO:0000256" key="1">
    <source>
        <dbReference type="SAM" id="SignalP"/>
    </source>
</evidence>
<keyword evidence="1" id="KW-0732">Signal</keyword>
<keyword evidence="3" id="KW-1185">Reference proteome</keyword>